<gene>
    <name evidence="2" type="ORF">NAG76_18275</name>
</gene>
<proteinExistence type="predicted"/>
<dbReference type="EMBL" id="CP097899">
    <property type="protein sequence ID" value="URN93755.1"/>
    <property type="molecule type" value="Genomic_DNA"/>
</dbReference>
<evidence type="ECO:0000313" key="2">
    <source>
        <dbReference type="EMBL" id="URN93755.1"/>
    </source>
</evidence>
<dbReference type="KEGG" id="plig:NAG76_18275"/>
<protein>
    <submittedName>
        <fullName evidence="2">Uncharacterized protein</fullName>
    </submittedName>
</protein>
<reference evidence="2" key="1">
    <citation type="submission" date="2022-05" db="EMBL/GenBank/DDBJ databases">
        <title>Novel bacterial taxa in a minimal lignocellulolytic consortium and its capacity to transform plastics disclosed by genome-resolved metagenomics.</title>
        <authorList>
            <person name="Rodriguez C.A.D."/>
            <person name="Diaz-Garcia L."/>
            <person name="Herrera K."/>
            <person name="Tarazona N.A."/>
            <person name="Sproer C."/>
            <person name="Overmann J."/>
            <person name="Jimenez D.J."/>
        </authorList>
    </citation>
    <scope>NUCLEOTIDE SEQUENCE</scope>
    <source>
        <strain evidence="2">MAG5</strain>
    </source>
</reference>
<organism evidence="2 3">
    <name type="scientific">Candidatus Pristimantibacillus lignocellulolyticus</name>
    <dbReference type="NCBI Taxonomy" id="2994561"/>
    <lineage>
        <taxon>Bacteria</taxon>
        <taxon>Bacillati</taxon>
        <taxon>Bacillota</taxon>
        <taxon>Bacilli</taxon>
        <taxon>Bacillales</taxon>
        <taxon>Paenibacillaceae</taxon>
        <taxon>Candidatus Pristimantibacillus</taxon>
    </lineage>
</organism>
<keyword evidence="1" id="KW-0812">Transmembrane</keyword>
<feature type="transmembrane region" description="Helical" evidence="1">
    <location>
        <begin position="25"/>
        <end position="42"/>
    </location>
</feature>
<keyword evidence="1" id="KW-1133">Transmembrane helix</keyword>
<sequence>MKYLLAFALFIVLNTVIYNEFEISGFLIYNFAVISLSLVMIYDKIGKKSSDILSSKSYITEQNKLKQQLSDIDKEHSR</sequence>
<dbReference type="AlphaFoldDB" id="A0A9J6ZCC4"/>
<evidence type="ECO:0000313" key="3">
    <source>
        <dbReference type="Proteomes" id="UP001056756"/>
    </source>
</evidence>
<dbReference type="Proteomes" id="UP001056756">
    <property type="component" value="Chromosome"/>
</dbReference>
<keyword evidence="1" id="KW-0472">Membrane</keyword>
<name>A0A9J6ZCC4_9BACL</name>
<evidence type="ECO:0000256" key="1">
    <source>
        <dbReference type="SAM" id="Phobius"/>
    </source>
</evidence>
<accession>A0A9J6ZCC4</accession>